<keyword evidence="2" id="KW-1185">Reference proteome</keyword>
<name>A0ACC2ANE4_DIPCM</name>
<dbReference type="EMBL" id="CM055111">
    <property type="protein sequence ID" value="KAJ7518926.1"/>
    <property type="molecule type" value="Genomic_DNA"/>
</dbReference>
<gene>
    <name evidence="1" type="ORF">O6H91_20G015400</name>
</gene>
<sequence length="436" mass="48405">MGACISKEKQQVHEERSCRKSFNNVGSARSPIIPSSHQLSSLFLETPSISAAIASDLGALDCSPPASKTLLSKGECQSKARKELCTPNSLQNRIDQNEFDLFFINEDGGVELYEQYLDQPGFFFLEEKGEGDDEGSSYIQAPTNSPNRIWQKQFFLQGSTSHHGRDGEASAKYSDDATKTTSAMVHELATQALKDHHVLAAASIFRKSGSSTSQELAMINTQFRELNDYKEKRHTFLRSSAADGRGNASFHNMKRSSDRSPASSWVSYVQNSAVPEVPFSFGAGPYKAARAMSAEIDRPRNSCCSISHPLCDAPSKPMSFREQEKRNPVRKKLGFFLLSNPLRSTAAISTKISARVESQFHHLSADGWEDDADNSDSSSDLFEIDSVTTYLSSARSSRNSYVDKDQIDNSCSLADNTYWLFDKEGHAKRQKHEQML</sequence>
<organism evidence="1 2">
    <name type="scientific">Diphasiastrum complanatum</name>
    <name type="common">Issler's clubmoss</name>
    <name type="synonym">Lycopodium complanatum</name>
    <dbReference type="NCBI Taxonomy" id="34168"/>
    <lineage>
        <taxon>Eukaryota</taxon>
        <taxon>Viridiplantae</taxon>
        <taxon>Streptophyta</taxon>
        <taxon>Embryophyta</taxon>
        <taxon>Tracheophyta</taxon>
        <taxon>Lycopodiopsida</taxon>
        <taxon>Lycopodiales</taxon>
        <taxon>Lycopodiaceae</taxon>
        <taxon>Lycopodioideae</taxon>
        <taxon>Diphasiastrum</taxon>
    </lineage>
</organism>
<accession>A0ACC2ANE4</accession>
<dbReference type="Proteomes" id="UP001162992">
    <property type="component" value="Chromosome 20"/>
</dbReference>
<evidence type="ECO:0000313" key="2">
    <source>
        <dbReference type="Proteomes" id="UP001162992"/>
    </source>
</evidence>
<evidence type="ECO:0000313" key="1">
    <source>
        <dbReference type="EMBL" id="KAJ7518926.1"/>
    </source>
</evidence>
<comment type="caution">
    <text evidence="1">The sequence shown here is derived from an EMBL/GenBank/DDBJ whole genome shotgun (WGS) entry which is preliminary data.</text>
</comment>
<protein>
    <submittedName>
        <fullName evidence="1">Uncharacterized protein</fullName>
    </submittedName>
</protein>
<reference evidence="2" key="1">
    <citation type="journal article" date="2024" name="Proc. Natl. Acad. Sci. U.S.A.">
        <title>Extraordinary preservation of gene collinearity over three hundred million years revealed in homosporous lycophytes.</title>
        <authorList>
            <person name="Li C."/>
            <person name="Wickell D."/>
            <person name="Kuo L.Y."/>
            <person name="Chen X."/>
            <person name="Nie B."/>
            <person name="Liao X."/>
            <person name="Peng D."/>
            <person name="Ji J."/>
            <person name="Jenkins J."/>
            <person name="Williams M."/>
            <person name="Shu S."/>
            <person name="Plott C."/>
            <person name="Barry K."/>
            <person name="Rajasekar S."/>
            <person name="Grimwood J."/>
            <person name="Han X."/>
            <person name="Sun S."/>
            <person name="Hou Z."/>
            <person name="He W."/>
            <person name="Dai G."/>
            <person name="Sun C."/>
            <person name="Schmutz J."/>
            <person name="Leebens-Mack J.H."/>
            <person name="Li F.W."/>
            <person name="Wang L."/>
        </authorList>
    </citation>
    <scope>NUCLEOTIDE SEQUENCE [LARGE SCALE GENOMIC DNA]</scope>
    <source>
        <strain evidence="2">cv. PW_Plant_1</strain>
    </source>
</reference>
<proteinExistence type="predicted"/>